<sequence length="274" mass="31069">MSATFTIVVAELRRPLELLMRGKIVQHVDITPTVVQLLFSQEGINIMRTVHGETGAYIHLDEHSLHFRIFCSAENIDRVEQRFIDSLLALNENKQLEVPGAEFSWNTMRHCICINGTKDMKQSIEDIISEIVHSNFPTQTTGDETDCIVCLCKLEDPYRLKACTHIFYHLCLLEQCESAIKIWEGFPMYCLRSGCGEPFLLSNLKSLLSIGKLEEIFRASLGDFVTANAGTYRFCPSPHCPSVYRIVASDMEFGAPFVCNACYRSMSDRMHAIN</sequence>
<dbReference type="GO" id="GO:0000151">
    <property type="term" value="C:ubiquitin ligase complex"/>
    <property type="evidence" value="ECO:0000318"/>
    <property type="project" value="GO_Central"/>
</dbReference>
<dbReference type="GO" id="GO:0005737">
    <property type="term" value="C:cytoplasm"/>
    <property type="evidence" value="ECO:0000318"/>
    <property type="project" value="GO_Central"/>
</dbReference>
<evidence type="ECO:0000259" key="1">
    <source>
        <dbReference type="Pfam" id="PF24471"/>
    </source>
</evidence>
<dbReference type="SUPFAM" id="SSF57850">
    <property type="entry name" value="RING/U-box"/>
    <property type="match status" value="1"/>
</dbReference>
<dbReference type="AlphaFoldDB" id="A0A2G3AH78"/>
<reference evidence="3 4" key="1">
    <citation type="journal article" date="2014" name="Nat. Genet.">
        <title>Genome sequence of the hot pepper provides insights into the evolution of pungency in Capsicum species.</title>
        <authorList>
            <person name="Kim S."/>
            <person name="Park M."/>
            <person name="Yeom S.I."/>
            <person name="Kim Y.M."/>
            <person name="Lee J.M."/>
            <person name="Lee H.A."/>
            <person name="Seo E."/>
            <person name="Choi J."/>
            <person name="Cheong K."/>
            <person name="Kim K.T."/>
            <person name="Jung K."/>
            <person name="Lee G.W."/>
            <person name="Oh S.K."/>
            <person name="Bae C."/>
            <person name="Kim S.B."/>
            <person name="Lee H.Y."/>
            <person name="Kim S.Y."/>
            <person name="Kim M.S."/>
            <person name="Kang B.C."/>
            <person name="Jo Y.D."/>
            <person name="Yang H.B."/>
            <person name="Jeong H.J."/>
            <person name="Kang W.H."/>
            <person name="Kwon J.K."/>
            <person name="Shin C."/>
            <person name="Lim J.Y."/>
            <person name="Park J.H."/>
            <person name="Huh J.H."/>
            <person name="Kim J.S."/>
            <person name="Kim B.D."/>
            <person name="Cohen O."/>
            <person name="Paran I."/>
            <person name="Suh M.C."/>
            <person name="Lee S.B."/>
            <person name="Kim Y.K."/>
            <person name="Shin Y."/>
            <person name="Noh S.J."/>
            <person name="Park J."/>
            <person name="Seo Y.S."/>
            <person name="Kwon S.Y."/>
            <person name="Kim H.A."/>
            <person name="Park J.M."/>
            <person name="Kim H.J."/>
            <person name="Choi S.B."/>
            <person name="Bosland P.W."/>
            <person name="Reeves G."/>
            <person name="Jo S.H."/>
            <person name="Lee B.W."/>
            <person name="Cho H.T."/>
            <person name="Choi H.S."/>
            <person name="Lee M.S."/>
            <person name="Yu Y."/>
            <person name="Do Choi Y."/>
            <person name="Park B.S."/>
            <person name="van Deynze A."/>
            <person name="Ashrafi H."/>
            <person name="Hill T."/>
            <person name="Kim W.T."/>
            <person name="Pai H.S."/>
            <person name="Ahn H.K."/>
            <person name="Yeam I."/>
            <person name="Giovannoni J.J."/>
            <person name="Rose J.K."/>
            <person name="Sorensen I."/>
            <person name="Lee S.J."/>
            <person name="Kim R.W."/>
            <person name="Choi I.Y."/>
            <person name="Choi B.S."/>
            <person name="Lim J.S."/>
            <person name="Lee Y.H."/>
            <person name="Choi D."/>
        </authorList>
    </citation>
    <scope>NUCLEOTIDE SEQUENCE [LARGE SCALE GENOMIC DNA]</scope>
    <source>
        <strain evidence="4">cv. CM334</strain>
    </source>
</reference>
<dbReference type="STRING" id="4072.A0A2G3AH78"/>
<dbReference type="GO" id="GO:0031624">
    <property type="term" value="F:ubiquitin conjugating enzyme binding"/>
    <property type="evidence" value="ECO:0000318"/>
    <property type="project" value="GO_Central"/>
</dbReference>
<dbReference type="GO" id="GO:0061630">
    <property type="term" value="F:ubiquitin protein ligase activity"/>
    <property type="evidence" value="ECO:0000318"/>
    <property type="project" value="GO_Central"/>
</dbReference>
<dbReference type="Pfam" id="PF24641">
    <property type="entry name" value="KH_DEAH11_2nd"/>
    <property type="match status" value="1"/>
</dbReference>
<protein>
    <submittedName>
        <fullName evidence="3">Uncharacterized protein</fullName>
    </submittedName>
</protein>
<comment type="caution">
    <text evidence="3">The sequence shown here is derived from an EMBL/GenBank/DDBJ whole genome shotgun (WGS) entry which is preliminary data.</text>
</comment>
<dbReference type="GO" id="GO:0006511">
    <property type="term" value="P:ubiquitin-dependent protein catabolic process"/>
    <property type="evidence" value="ECO:0000318"/>
    <property type="project" value="GO_Central"/>
</dbReference>
<reference evidence="3 4" key="2">
    <citation type="journal article" date="2017" name="Genome Biol.">
        <title>New reference genome sequences of hot pepper reveal the massive evolution of plant disease-resistance genes by retroduplication.</title>
        <authorList>
            <person name="Kim S."/>
            <person name="Park J."/>
            <person name="Yeom S.I."/>
            <person name="Kim Y.M."/>
            <person name="Seo E."/>
            <person name="Kim K.T."/>
            <person name="Kim M.S."/>
            <person name="Lee J.M."/>
            <person name="Cheong K."/>
            <person name="Shin H.S."/>
            <person name="Kim S.B."/>
            <person name="Han K."/>
            <person name="Lee J."/>
            <person name="Park M."/>
            <person name="Lee H.A."/>
            <person name="Lee H.Y."/>
            <person name="Lee Y."/>
            <person name="Oh S."/>
            <person name="Lee J.H."/>
            <person name="Choi E."/>
            <person name="Choi E."/>
            <person name="Lee S.E."/>
            <person name="Jeon J."/>
            <person name="Kim H."/>
            <person name="Choi G."/>
            <person name="Song H."/>
            <person name="Lee J."/>
            <person name="Lee S.C."/>
            <person name="Kwon J.K."/>
            <person name="Lee H.Y."/>
            <person name="Koo N."/>
            <person name="Hong Y."/>
            <person name="Kim R.W."/>
            <person name="Kang W.H."/>
            <person name="Huh J.H."/>
            <person name="Kang B.C."/>
            <person name="Yang T.J."/>
            <person name="Lee Y.H."/>
            <person name="Bennetzen J.L."/>
            <person name="Choi D."/>
        </authorList>
    </citation>
    <scope>NUCLEOTIDE SEQUENCE [LARGE SCALE GENOMIC DNA]</scope>
    <source>
        <strain evidence="4">cv. CM334</strain>
    </source>
</reference>
<gene>
    <name evidence="3" type="ORF">T459_01456</name>
</gene>
<evidence type="ECO:0000259" key="2">
    <source>
        <dbReference type="Pfam" id="PF24641"/>
    </source>
</evidence>
<accession>A0A2G3AH78</accession>
<proteinExistence type="predicted"/>
<feature type="domain" description="DEAH11/12 KH-domain" evidence="1">
    <location>
        <begin position="97"/>
        <end position="134"/>
    </location>
</feature>
<organism evidence="3 4">
    <name type="scientific">Capsicum annuum</name>
    <name type="common">Capsicum pepper</name>
    <dbReference type="NCBI Taxonomy" id="4072"/>
    <lineage>
        <taxon>Eukaryota</taxon>
        <taxon>Viridiplantae</taxon>
        <taxon>Streptophyta</taxon>
        <taxon>Embryophyta</taxon>
        <taxon>Tracheophyta</taxon>
        <taxon>Spermatophyta</taxon>
        <taxon>Magnoliopsida</taxon>
        <taxon>eudicotyledons</taxon>
        <taxon>Gunneridae</taxon>
        <taxon>Pentapetalae</taxon>
        <taxon>asterids</taxon>
        <taxon>lamiids</taxon>
        <taxon>Solanales</taxon>
        <taxon>Solanaceae</taxon>
        <taxon>Solanoideae</taxon>
        <taxon>Capsiceae</taxon>
        <taxon>Capsicum</taxon>
    </lineage>
</organism>
<dbReference type="Proteomes" id="UP000222542">
    <property type="component" value="Unassembled WGS sequence"/>
</dbReference>
<dbReference type="Pfam" id="PF24471">
    <property type="entry name" value="KH_DEAH11"/>
    <property type="match status" value="1"/>
</dbReference>
<name>A0A2G3AH78_CAPAN</name>
<dbReference type="InterPro" id="IPR056245">
    <property type="entry name" value="KH_DEAH11/12"/>
</dbReference>
<evidence type="ECO:0000313" key="3">
    <source>
        <dbReference type="EMBL" id="PHT93574.1"/>
    </source>
</evidence>
<dbReference type="Gramene" id="PHT93574">
    <property type="protein sequence ID" value="PHT93574"/>
    <property type="gene ID" value="T459_01456"/>
</dbReference>
<feature type="domain" description="DEAH11/12 second type I KH-domain" evidence="2">
    <location>
        <begin position="21"/>
        <end position="95"/>
    </location>
</feature>
<keyword evidence="4" id="KW-1185">Reference proteome</keyword>
<dbReference type="InterPro" id="IPR056247">
    <property type="entry name" value="KH_DEAH11/12_2nd"/>
</dbReference>
<dbReference type="EMBL" id="AYRZ02000001">
    <property type="protein sequence ID" value="PHT93574.1"/>
    <property type="molecule type" value="Genomic_DNA"/>
</dbReference>
<evidence type="ECO:0000313" key="4">
    <source>
        <dbReference type="Proteomes" id="UP000222542"/>
    </source>
</evidence>